<proteinExistence type="predicted"/>
<dbReference type="PANTHER" id="PTHR37318:SF1">
    <property type="entry name" value="BSL7504 PROTEIN"/>
    <property type="match status" value="1"/>
</dbReference>
<dbReference type="SUPFAM" id="SSF46785">
    <property type="entry name" value="Winged helix' DNA-binding domain"/>
    <property type="match status" value="1"/>
</dbReference>
<evidence type="ECO:0000313" key="2">
    <source>
        <dbReference type="EMBL" id="NOT33585.1"/>
    </source>
</evidence>
<dbReference type="InterPro" id="IPR027395">
    <property type="entry name" value="WH_DNA-bd_dom"/>
</dbReference>
<protein>
    <submittedName>
        <fullName evidence="2">Transcriptional regulator</fullName>
    </submittedName>
</protein>
<dbReference type="EMBL" id="JABFRW010000055">
    <property type="protein sequence ID" value="NOT33585.1"/>
    <property type="molecule type" value="Genomic_DNA"/>
</dbReference>
<organism evidence="2 3">
    <name type="scientific">Eiseniibacteriota bacterium</name>
    <dbReference type="NCBI Taxonomy" id="2212470"/>
    <lineage>
        <taxon>Bacteria</taxon>
        <taxon>Candidatus Eiseniibacteriota</taxon>
    </lineage>
</organism>
<feature type="domain" description="Winged helix DNA-binding" evidence="1">
    <location>
        <begin position="2"/>
        <end position="76"/>
    </location>
</feature>
<dbReference type="InterPro" id="IPR036388">
    <property type="entry name" value="WH-like_DNA-bd_sf"/>
</dbReference>
<dbReference type="Proteomes" id="UP000580839">
    <property type="component" value="Unassembled WGS sequence"/>
</dbReference>
<dbReference type="Pfam" id="PF13601">
    <property type="entry name" value="HTH_34"/>
    <property type="match status" value="1"/>
</dbReference>
<accession>A0A849SNT6</accession>
<dbReference type="AlphaFoldDB" id="A0A849SNT6"/>
<gene>
    <name evidence="2" type="ORF">HOP12_05365</name>
</gene>
<sequence length="83" mass="9440">MLSGLAVRERMTFVDLKALLETTDGNLSVHARKLEDAGYVECIKSFEGRVPRTEYRLTAAGRRSLERYLDHMEAIIRATRGRA</sequence>
<comment type="caution">
    <text evidence="2">The sequence shown here is derived from an EMBL/GenBank/DDBJ whole genome shotgun (WGS) entry which is preliminary data.</text>
</comment>
<evidence type="ECO:0000313" key="3">
    <source>
        <dbReference type="Proteomes" id="UP000580839"/>
    </source>
</evidence>
<reference evidence="2 3" key="1">
    <citation type="submission" date="2020-04" db="EMBL/GenBank/DDBJ databases">
        <title>Metagenomic profiling of ammonia- and methane-oxidizing microorganisms in a Dutch drinking water treatment plant.</title>
        <authorList>
            <person name="Poghosyan L."/>
            <person name="Leucker S."/>
        </authorList>
    </citation>
    <scope>NUCLEOTIDE SEQUENCE [LARGE SCALE GENOMIC DNA]</scope>
    <source>
        <strain evidence="2">S-RSF-IL-03</strain>
    </source>
</reference>
<evidence type="ECO:0000259" key="1">
    <source>
        <dbReference type="Pfam" id="PF13601"/>
    </source>
</evidence>
<dbReference type="InterPro" id="IPR036390">
    <property type="entry name" value="WH_DNA-bd_sf"/>
</dbReference>
<name>A0A849SNT6_UNCEI</name>
<dbReference type="Gene3D" id="1.10.10.10">
    <property type="entry name" value="Winged helix-like DNA-binding domain superfamily/Winged helix DNA-binding domain"/>
    <property type="match status" value="1"/>
</dbReference>
<dbReference type="PANTHER" id="PTHR37318">
    <property type="entry name" value="BSL7504 PROTEIN"/>
    <property type="match status" value="1"/>
</dbReference>